<feature type="non-terminal residue" evidence="2">
    <location>
        <position position="106"/>
    </location>
</feature>
<comment type="caution">
    <text evidence="2">The sequence shown here is derived from an EMBL/GenBank/DDBJ whole genome shotgun (WGS) entry which is preliminary data.</text>
</comment>
<feature type="compositionally biased region" description="Basic and acidic residues" evidence="1">
    <location>
        <begin position="30"/>
        <end position="48"/>
    </location>
</feature>
<dbReference type="EMBL" id="CAJNNV010011607">
    <property type="protein sequence ID" value="CAE8599915.1"/>
    <property type="molecule type" value="Genomic_DNA"/>
</dbReference>
<dbReference type="AlphaFoldDB" id="A0A813ELS9"/>
<gene>
    <name evidence="2" type="ORF">PGLA1383_LOCUS18255</name>
</gene>
<reference evidence="2" key="1">
    <citation type="submission" date="2021-02" db="EMBL/GenBank/DDBJ databases">
        <authorList>
            <person name="Dougan E. K."/>
            <person name="Rhodes N."/>
            <person name="Thang M."/>
            <person name="Chan C."/>
        </authorList>
    </citation>
    <scope>NUCLEOTIDE SEQUENCE</scope>
</reference>
<feature type="region of interest" description="Disordered" evidence="1">
    <location>
        <begin position="1"/>
        <end position="48"/>
    </location>
</feature>
<name>A0A813ELS9_POLGL</name>
<protein>
    <submittedName>
        <fullName evidence="2">Uncharacterized protein</fullName>
    </submittedName>
</protein>
<keyword evidence="3" id="KW-1185">Reference proteome</keyword>
<accession>A0A813ELS9</accession>
<evidence type="ECO:0000256" key="1">
    <source>
        <dbReference type="SAM" id="MobiDB-lite"/>
    </source>
</evidence>
<organism evidence="2 3">
    <name type="scientific">Polarella glacialis</name>
    <name type="common">Dinoflagellate</name>
    <dbReference type="NCBI Taxonomy" id="89957"/>
    <lineage>
        <taxon>Eukaryota</taxon>
        <taxon>Sar</taxon>
        <taxon>Alveolata</taxon>
        <taxon>Dinophyceae</taxon>
        <taxon>Suessiales</taxon>
        <taxon>Suessiaceae</taxon>
        <taxon>Polarella</taxon>
    </lineage>
</organism>
<evidence type="ECO:0000313" key="2">
    <source>
        <dbReference type="EMBL" id="CAE8599915.1"/>
    </source>
</evidence>
<sequence length="106" mass="11729">SYGESSVQSDALGSRGHPAARPQDPQRFMMRGDIDGRSRQDAGFQERRVPVPSFFDNDAIAGTVEAACRPEVERRLAALQGQRPSVVAQLTAEVQRLLVCRRRYAS</sequence>
<proteinExistence type="predicted"/>
<dbReference type="Proteomes" id="UP000654075">
    <property type="component" value="Unassembled WGS sequence"/>
</dbReference>
<evidence type="ECO:0000313" key="3">
    <source>
        <dbReference type="Proteomes" id="UP000654075"/>
    </source>
</evidence>
<feature type="compositionally biased region" description="Polar residues" evidence="1">
    <location>
        <begin position="1"/>
        <end position="11"/>
    </location>
</feature>